<organism evidence="3">
    <name type="scientific">Cryptosporidium hominis</name>
    <dbReference type="NCBI Taxonomy" id="237895"/>
    <lineage>
        <taxon>Eukaryota</taxon>
        <taxon>Sar</taxon>
        <taxon>Alveolata</taxon>
        <taxon>Apicomplexa</taxon>
        <taxon>Conoidasida</taxon>
        <taxon>Coccidia</taxon>
        <taxon>Eucoccidiorida</taxon>
        <taxon>Eimeriorina</taxon>
        <taxon>Cryptosporidiidae</taxon>
        <taxon>Cryptosporidium</taxon>
    </lineage>
</organism>
<keyword evidence="2" id="KW-1133">Transmembrane helix</keyword>
<dbReference type="EMBL" id="LN877954">
    <property type="protein sequence ID" value="CUV07555.1"/>
    <property type="molecule type" value="Genomic_DNA"/>
</dbReference>
<dbReference type="VEuPathDB" id="CryptoDB:GY17_00002753"/>
<protein>
    <submittedName>
        <fullName evidence="3">Uncharacterized protein</fullName>
    </submittedName>
</protein>
<proteinExistence type="predicted"/>
<keyword evidence="2" id="KW-0472">Membrane</keyword>
<dbReference type="EMBL" id="JTAI01000001">
    <property type="protein sequence ID" value="PPS95436.1"/>
    <property type="molecule type" value="Genomic_DNA"/>
</dbReference>
<evidence type="ECO:0000313" key="5">
    <source>
        <dbReference type="Proteomes" id="UP001429100"/>
    </source>
</evidence>
<dbReference type="OrthoDB" id="342915at2759"/>
<sequence>MLGVTKLPGHGSSTNDQNSKDDPSKRVNNCQVQSPELYKRFLVSTGVYALFGTIISGTIGSIALKSPISRRFALGVGFGAGLGWGVKSANDFIKYTERRNFVPPFPKSSDEWIDKGVLTFQKFKNALKNAVDKKE</sequence>
<dbReference type="Proteomes" id="UP000199752">
    <property type="component" value="Chromosome 8"/>
</dbReference>
<evidence type="ECO:0000313" key="3">
    <source>
        <dbReference type="EMBL" id="CUV07555.1"/>
    </source>
</evidence>
<accession>A0A0S4TLK2</accession>
<dbReference type="VEuPathDB" id="CryptoDB:ChTU502y2012_409g0510"/>
<reference evidence="4 5" key="1">
    <citation type="submission" date="2014-11" db="EMBL/GenBank/DDBJ databases">
        <title>Comparative genomic analysis of Cryptosporidium hominis reveals occurrence of genetic recombination in virulent subtypes.</title>
        <authorList>
            <person name="Guo Y."/>
            <person name="Tang K."/>
            <person name="Frace M."/>
            <person name="Li N."/>
            <person name="Roellig D.M."/>
            <person name="Sammons S."/>
            <person name="Knipe K."/>
            <person name="Rowe L."/>
            <person name="Feng Y."/>
            <person name="Xiao L."/>
        </authorList>
    </citation>
    <scope>NUCLEOTIDE SEQUENCE [LARGE SCALE GENOMIC DNA]</scope>
    <source>
        <strain evidence="4">30976</strain>
    </source>
</reference>
<feature type="region of interest" description="Disordered" evidence="1">
    <location>
        <begin position="1"/>
        <end position="28"/>
    </location>
</feature>
<keyword evidence="5" id="KW-1185">Reference proteome</keyword>
<evidence type="ECO:0000313" key="4">
    <source>
        <dbReference type="EMBL" id="PPS95436.1"/>
    </source>
</evidence>
<feature type="transmembrane region" description="Helical" evidence="2">
    <location>
        <begin position="41"/>
        <end position="64"/>
    </location>
</feature>
<evidence type="ECO:0000256" key="1">
    <source>
        <dbReference type="SAM" id="MobiDB-lite"/>
    </source>
</evidence>
<dbReference type="Proteomes" id="UP001429100">
    <property type="component" value="Unassembled WGS sequence"/>
</dbReference>
<dbReference type="VEuPathDB" id="CryptoDB:CHUDEA8_110"/>
<evidence type="ECO:0000256" key="2">
    <source>
        <dbReference type="SAM" id="Phobius"/>
    </source>
</evidence>
<dbReference type="AlphaFoldDB" id="A0A0S4TLK2"/>
<dbReference type="VEuPathDB" id="CryptoDB:Chro.80020"/>
<keyword evidence="2" id="KW-0812">Transmembrane</keyword>
<name>A0A0S4TLK2_CRYHO</name>
<gene>
    <name evidence="3" type="ORF">CHUDEA8_110</name>
    <name evidence="4" type="ORF">GY17_00002753</name>
</gene>
<reference evidence="4 5" key="3">
    <citation type="submission" date="2017-10" db="EMBL/GenBank/DDBJ databases">
        <title>Consistent, comparative and evidence-based genome annotation and re-annotation for the closely-related species, Cryptosporidium parvum, C. hominis and C. tyzzeri.</title>
        <authorList>
            <person name="Baptista R.P."/>
            <person name="Li Y."/>
            <person name="Sateriale A."/>
            <person name="Striepen B."/>
            <person name="Kissinger J.C."/>
        </authorList>
    </citation>
    <scope>NUCLEOTIDE SEQUENCE [LARGE SCALE GENOMIC DNA]</scope>
    <source>
        <strain evidence="4">30976</strain>
    </source>
</reference>
<reference evidence="3" key="2">
    <citation type="submission" date="2015-08" db="EMBL/GenBank/DDBJ databases">
        <authorList>
            <person name="Babu N.S."/>
            <person name="Beckwith C.J."/>
            <person name="Beseler K.G."/>
            <person name="Brison A."/>
            <person name="Carone J.V."/>
            <person name="Caskin T.P."/>
            <person name="Diamond M."/>
            <person name="Durham M.E."/>
            <person name="Foxe J.M."/>
            <person name="Go M."/>
            <person name="Henderson B.A."/>
            <person name="Jones I.B."/>
            <person name="McGettigan J.A."/>
            <person name="Micheletti S.J."/>
            <person name="Nasrallah M.E."/>
            <person name="Ortiz D."/>
            <person name="Piller C.R."/>
            <person name="Privatt S.R."/>
            <person name="Schneider S.L."/>
            <person name="Sharp S."/>
            <person name="Smith T.C."/>
            <person name="Stanton J.D."/>
            <person name="Ullery H.E."/>
            <person name="Wilson R.J."/>
            <person name="Serrano M.G."/>
            <person name="Buck G."/>
            <person name="Lee V."/>
            <person name="Wang Y."/>
            <person name="Carvalho R."/>
            <person name="Voegtly L."/>
            <person name="Shi R."/>
            <person name="Duckworth R."/>
            <person name="Johnson A."/>
            <person name="Loviza R."/>
            <person name="Walstead R."/>
            <person name="Shah Z."/>
            <person name="Kiflezghi M."/>
            <person name="Wade K."/>
            <person name="Ball S.L."/>
            <person name="Bradley K.W."/>
            <person name="Asai D.J."/>
            <person name="Bowman C.A."/>
            <person name="Russell D.A."/>
            <person name="Pope W.H."/>
            <person name="Jacobs-Sera D."/>
            <person name="Hendrix R.W."/>
            <person name="Hatfull G.F."/>
        </authorList>
    </citation>
    <scope>NUCLEOTIDE SEQUENCE [LARGE SCALE GENOMIC DNA]</scope>
</reference>